<reference evidence="1" key="2">
    <citation type="submission" date="2021-04" db="EMBL/GenBank/DDBJ databases">
        <authorList>
            <person name="Gilroy R."/>
        </authorList>
    </citation>
    <scope>NUCLEOTIDE SEQUENCE</scope>
    <source>
        <strain evidence="1">ChiHecec2B26-446</strain>
    </source>
</reference>
<dbReference type="EMBL" id="DXHV01000054">
    <property type="protein sequence ID" value="HIW00540.1"/>
    <property type="molecule type" value="Genomic_DNA"/>
</dbReference>
<proteinExistence type="predicted"/>
<organism evidence="1 2">
    <name type="scientific">Candidatus Desulfovibrio intestinipullorum</name>
    <dbReference type="NCBI Taxonomy" id="2838536"/>
    <lineage>
        <taxon>Bacteria</taxon>
        <taxon>Pseudomonadati</taxon>
        <taxon>Thermodesulfobacteriota</taxon>
        <taxon>Desulfovibrionia</taxon>
        <taxon>Desulfovibrionales</taxon>
        <taxon>Desulfovibrionaceae</taxon>
        <taxon>Desulfovibrio</taxon>
    </lineage>
</organism>
<evidence type="ECO:0000313" key="1">
    <source>
        <dbReference type="EMBL" id="HIW00540.1"/>
    </source>
</evidence>
<accession>A0A9D1PX68</accession>
<evidence type="ECO:0000313" key="2">
    <source>
        <dbReference type="Proteomes" id="UP000886752"/>
    </source>
</evidence>
<gene>
    <name evidence="1" type="ORF">H9894_05050</name>
</gene>
<reference evidence="1" key="1">
    <citation type="journal article" date="2021" name="PeerJ">
        <title>Extensive microbial diversity within the chicken gut microbiome revealed by metagenomics and culture.</title>
        <authorList>
            <person name="Gilroy R."/>
            <person name="Ravi A."/>
            <person name="Getino M."/>
            <person name="Pursley I."/>
            <person name="Horton D.L."/>
            <person name="Alikhan N.F."/>
            <person name="Baker D."/>
            <person name="Gharbi K."/>
            <person name="Hall N."/>
            <person name="Watson M."/>
            <person name="Adriaenssens E.M."/>
            <person name="Foster-Nyarko E."/>
            <person name="Jarju S."/>
            <person name="Secka A."/>
            <person name="Antonio M."/>
            <person name="Oren A."/>
            <person name="Chaudhuri R.R."/>
            <person name="La Ragione R."/>
            <person name="Hildebrand F."/>
            <person name="Pallen M.J."/>
        </authorList>
    </citation>
    <scope>NUCLEOTIDE SEQUENCE</scope>
    <source>
        <strain evidence="1">ChiHecec2B26-446</strain>
    </source>
</reference>
<name>A0A9D1PX68_9BACT</name>
<sequence length="77" mass="8764">MLDKFAINQIWSLLHEGCGIRTVARMTGVARNTVRRSQRNMPSREAWAAIQEARRLALISSLISSPDEEETLRDPKN</sequence>
<comment type="caution">
    <text evidence="1">The sequence shown here is derived from an EMBL/GenBank/DDBJ whole genome shotgun (WGS) entry which is preliminary data.</text>
</comment>
<protein>
    <recommendedName>
        <fullName evidence="3">Helix-turn-helix domain-containing protein</fullName>
    </recommendedName>
</protein>
<evidence type="ECO:0008006" key="3">
    <source>
        <dbReference type="Google" id="ProtNLM"/>
    </source>
</evidence>
<dbReference type="Proteomes" id="UP000886752">
    <property type="component" value="Unassembled WGS sequence"/>
</dbReference>
<dbReference type="AlphaFoldDB" id="A0A9D1PX68"/>